<keyword evidence="4" id="KW-1185">Reference proteome</keyword>
<proteinExistence type="predicted"/>
<sequence>CRRISSLDNEASPVKPSVAELAGKFKGHAHPIPVTEERKHVRSPPCFLQLHNQTDGESEQGKPAVPPHPHKGKLKSSPLIEKLQANLSLTPTTLAPSPKSPETKLQPAPFCPISPCGSLSPTLRPPQQPGEDEVPVSFEQPAEGTPLPNINKSRVRLSFKRRPPTRQHRKSAGEEILVDTHERSTSPCAPHSPDKNGEVFSAPQEMKEEDLQDATVVTDQDTDPQEGHSGGVSQDNGGTKVTQGKEEGEVTVAEGSDKPQPTNPAEIQHEEKPSEEQSPEEMEPVEEGGELLPTEENGELKEKNV</sequence>
<feature type="region of interest" description="Disordered" evidence="1">
    <location>
        <begin position="29"/>
        <end position="305"/>
    </location>
</feature>
<reference evidence="3" key="2">
    <citation type="submission" date="2025-08" db="UniProtKB">
        <authorList>
            <consortium name="Ensembl"/>
        </authorList>
    </citation>
    <scope>IDENTIFICATION</scope>
</reference>
<dbReference type="Pfam" id="PF15255">
    <property type="entry name" value="CAP-ZIP_m"/>
    <property type="match status" value="1"/>
</dbReference>
<evidence type="ECO:0000313" key="4">
    <source>
        <dbReference type="Proteomes" id="UP001501920"/>
    </source>
</evidence>
<feature type="compositionally biased region" description="Polar residues" evidence="1">
    <location>
        <begin position="85"/>
        <end position="95"/>
    </location>
</feature>
<evidence type="ECO:0000256" key="1">
    <source>
        <dbReference type="SAM" id="MobiDB-lite"/>
    </source>
</evidence>
<feature type="compositionally biased region" description="Basic residues" evidence="1">
    <location>
        <begin position="153"/>
        <end position="170"/>
    </location>
</feature>
<accession>A0AAR2IZX8</accession>
<dbReference type="Proteomes" id="UP001501920">
    <property type="component" value="Chromosome 17"/>
</dbReference>
<dbReference type="GeneTree" id="ENSGT00940000153997"/>
<reference evidence="3" key="3">
    <citation type="submission" date="2025-09" db="UniProtKB">
        <authorList>
            <consortium name="Ensembl"/>
        </authorList>
    </citation>
    <scope>IDENTIFICATION</scope>
</reference>
<evidence type="ECO:0000313" key="3">
    <source>
        <dbReference type="Ensembl" id="ENSPNAP00000045255.1"/>
    </source>
</evidence>
<reference evidence="3 4" key="1">
    <citation type="submission" date="2020-10" db="EMBL/GenBank/DDBJ databases">
        <title>Pygocentrus nattereri (red-bellied piranha) genome, fPygNat1, primary haplotype.</title>
        <authorList>
            <person name="Myers G."/>
            <person name="Meyer A."/>
            <person name="Karagic N."/>
            <person name="Pippel M."/>
            <person name="Winkler S."/>
            <person name="Tracey A."/>
            <person name="Wood J."/>
            <person name="Formenti G."/>
            <person name="Howe K."/>
            <person name="Fedrigo O."/>
            <person name="Jarvis E.D."/>
        </authorList>
    </citation>
    <scope>NUCLEOTIDE SEQUENCE [LARGE SCALE GENOMIC DNA]</scope>
</reference>
<feature type="domain" description="FAM21/CAPZIP" evidence="2">
    <location>
        <begin position="69"/>
        <end position="191"/>
    </location>
</feature>
<dbReference type="InterPro" id="IPR029341">
    <property type="entry name" value="FAM21/CAPZIP"/>
</dbReference>
<organism evidence="3 4">
    <name type="scientific">Pygocentrus nattereri</name>
    <name type="common">Red-bellied piranha</name>
    <dbReference type="NCBI Taxonomy" id="42514"/>
    <lineage>
        <taxon>Eukaryota</taxon>
        <taxon>Metazoa</taxon>
        <taxon>Chordata</taxon>
        <taxon>Craniata</taxon>
        <taxon>Vertebrata</taxon>
        <taxon>Euteleostomi</taxon>
        <taxon>Actinopterygii</taxon>
        <taxon>Neopterygii</taxon>
        <taxon>Teleostei</taxon>
        <taxon>Ostariophysi</taxon>
        <taxon>Characiformes</taxon>
        <taxon>Characoidei</taxon>
        <taxon>Pygocentrus</taxon>
    </lineage>
</organism>
<name>A0AAR2IZX8_PYGNA</name>
<dbReference type="Ensembl" id="ENSPNAT00000044061.1">
    <property type="protein sequence ID" value="ENSPNAP00000045255.1"/>
    <property type="gene ID" value="ENSPNAG00000010675.2"/>
</dbReference>
<protein>
    <recommendedName>
        <fullName evidence="2">FAM21/CAPZIP domain-containing protein</fullName>
    </recommendedName>
</protein>
<evidence type="ECO:0000259" key="2">
    <source>
        <dbReference type="Pfam" id="PF15255"/>
    </source>
</evidence>
<feature type="compositionally biased region" description="Acidic residues" evidence="1">
    <location>
        <begin position="277"/>
        <end position="289"/>
    </location>
</feature>
<feature type="compositionally biased region" description="Polar residues" evidence="1">
    <location>
        <begin position="231"/>
        <end position="242"/>
    </location>
</feature>
<dbReference type="AlphaFoldDB" id="A0AAR2IZX8"/>